<evidence type="ECO:0000256" key="2">
    <source>
        <dbReference type="ARBA" id="ARBA00023125"/>
    </source>
</evidence>
<dbReference type="PRINTS" id="PR00455">
    <property type="entry name" value="HTHTETR"/>
</dbReference>
<dbReference type="STRING" id="670155.SAMN04488001_3465"/>
<keyword evidence="2 4" id="KW-0238">DNA-binding</keyword>
<evidence type="ECO:0000256" key="3">
    <source>
        <dbReference type="ARBA" id="ARBA00023163"/>
    </source>
</evidence>
<evidence type="ECO:0000256" key="4">
    <source>
        <dbReference type="PROSITE-ProRule" id="PRU00335"/>
    </source>
</evidence>
<keyword evidence="1" id="KW-0805">Transcription regulation</keyword>
<dbReference type="InterPro" id="IPR009057">
    <property type="entry name" value="Homeodomain-like_sf"/>
</dbReference>
<dbReference type="Gene3D" id="1.10.357.10">
    <property type="entry name" value="Tetracycline Repressor, domain 2"/>
    <property type="match status" value="1"/>
</dbReference>
<dbReference type="EMBL" id="FNOI01000009">
    <property type="protein sequence ID" value="SDX54580.1"/>
    <property type="molecule type" value="Genomic_DNA"/>
</dbReference>
<feature type="domain" description="HTH tetR-type" evidence="5">
    <location>
        <begin position="13"/>
        <end position="73"/>
    </location>
</feature>
<keyword evidence="7" id="KW-1185">Reference proteome</keyword>
<dbReference type="InterPro" id="IPR001647">
    <property type="entry name" value="HTH_TetR"/>
</dbReference>
<evidence type="ECO:0000313" key="6">
    <source>
        <dbReference type="EMBL" id="SDX54580.1"/>
    </source>
</evidence>
<dbReference type="InterPro" id="IPR023772">
    <property type="entry name" value="DNA-bd_HTH_TetR-type_CS"/>
</dbReference>
<dbReference type="Pfam" id="PF00440">
    <property type="entry name" value="TetR_N"/>
    <property type="match status" value="1"/>
</dbReference>
<organism evidence="6 7">
    <name type="scientific">Litoreibacter albidus</name>
    <dbReference type="NCBI Taxonomy" id="670155"/>
    <lineage>
        <taxon>Bacteria</taxon>
        <taxon>Pseudomonadati</taxon>
        <taxon>Pseudomonadota</taxon>
        <taxon>Alphaproteobacteria</taxon>
        <taxon>Rhodobacterales</taxon>
        <taxon>Roseobacteraceae</taxon>
        <taxon>Litoreibacter</taxon>
    </lineage>
</organism>
<dbReference type="PROSITE" id="PS01081">
    <property type="entry name" value="HTH_TETR_1"/>
    <property type="match status" value="1"/>
</dbReference>
<reference evidence="7" key="1">
    <citation type="submission" date="2016-10" db="EMBL/GenBank/DDBJ databases">
        <authorList>
            <person name="Varghese N."/>
            <person name="Submissions S."/>
        </authorList>
    </citation>
    <scope>NUCLEOTIDE SEQUENCE [LARGE SCALE GENOMIC DNA]</scope>
    <source>
        <strain evidence="7">DSM 26922</strain>
    </source>
</reference>
<proteinExistence type="predicted"/>
<feature type="DNA-binding region" description="H-T-H motif" evidence="4">
    <location>
        <begin position="36"/>
        <end position="55"/>
    </location>
</feature>
<dbReference type="OrthoDB" id="9805134at2"/>
<accession>A0A1H3CKN4</accession>
<gene>
    <name evidence="6" type="ORF">SAMN04488001_3465</name>
</gene>
<keyword evidence="3" id="KW-0804">Transcription</keyword>
<dbReference type="RefSeq" id="WP_089948344.1">
    <property type="nucleotide sequence ID" value="NZ_FNOI01000009.1"/>
</dbReference>
<dbReference type="PANTHER" id="PTHR47506">
    <property type="entry name" value="TRANSCRIPTIONAL REGULATORY PROTEIN"/>
    <property type="match status" value="1"/>
</dbReference>
<dbReference type="PROSITE" id="PS50977">
    <property type="entry name" value="HTH_TETR_2"/>
    <property type="match status" value="1"/>
</dbReference>
<dbReference type="GO" id="GO:0003677">
    <property type="term" value="F:DNA binding"/>
    <property type="evidence" value="ECO:0007669"/>
    <property type="project" value="UniProtKB-UniRule"/>
</dbReference>
<dbReference type="PANTHER" id="PTHR47506:SF1">
    <property type="entry name" value="HTH-TYPE TRANSCRIPTIONAL REGULATOR YJDC"/>
    <property type="match status" value="1"/>
</dbReference>
<evidence type="ECO:0000259" key="5">
    <source>
        <dbReference type="PROSITE" id="PS50977"/>
    </source>
</evidence>
<evidence type="ECO:0000256" key="1">
    <source>
        <dbReference type="ARBA" id="ARBA00023015"/>
    </source>
</evidence>
<protein>
    <submittedName>
        <fullName evidence="6">Transcriptional regulator, TetR family</fullName>
    </submittedName>
</protein>
<dbReference type="SUPFAM" id="SSF46689">
    <property type="entry name" value="Homeodomain-like"/>
    <property type="match status" value="1"/>
</dbReference>
<dbReference type="Proteomes" id="UP000199441">
    <property type="component" value="Unassembled WGS sequence"/>
</dbReference>
<sequence>MAEKKLVRIRNAERTIRVLKKATKDQLIKRGFNGLSIQSIQDDAGVSKGAMFHHFPSKDHLVAAAFEDVLVEFTQAMQETGRALQNGHITKTKFVADITAIMSSDLVIGCLEISLAMRNGYSLADLIAPAIETWRAALADFWIDTFDLPNLSAQDARTHWALASNAMRGHALATSFGTTKKATQLHCEGFERTFLSDAQVRPLAPKITTLK</sequence>
<name>A0A1H3CKN4_9RHOB</name>
<evidence type="ECO:0000313" key="7">
    <source>
        <dbReference type="Proteomes" id="UP000199441"/>
    </source>
</evidence>
<dbReference type="AlphaFoldDB" id="A0A1H3CKN4"/>